<evidence type="ECO:0000313" key="2">
    <source>
        <dbReference type="EMBL" id="TNN84597.1"/>
    </source>
</evidence>
<reference evidence="2 3" key="1">
    <citation type="submission" date="2019-03" db="EMBL/GenBank/DDBJ databases">
        <title>First draft genome of Liparis tanakae, snailfish: a comprehensive survey of snailfish specific genes.</title>
        <authorList>
            <person name="Kim W."/>
            <person name="Song I."/>
            <person name="Jeong J.-H."/>
            <person name="Kim D."/>
            <person name="Kim S."/>
            <person name="Ryu S."/>
            <person name="Song J.Y."/>
            <person name="Lee S.K."/>
        </authorList>
    </citation>
    <scope>NUCLEOTIDE SEQUENCE [LARGE SCALE GENOMIC DNA]</scope>
    <source>
        <tissue evidence="2">Muscle</tissue>
    </source>
</reference>
<organism evidence="2 3">
    <name type="scientific">Liparis tanakae</name>
    <name type="common">Tanaka's snailfish</name>
    <dbReference type="NCBI Taxonomy" id="230148"/>
    <lineage>
        <taxon>Eukaryota</taxon>
        <taxon>Metazoa</taxon>
        <taxon>Chordata</taxon>
        <taxon>Craniata</taxon>
        <taxon>Vertebrata</taxon>
        <taxon>Euteleostomi</taxon>
        <taxon>Actinopterygii</taxon>
        <taxon>Neopterygii</taxon>
        <taxon>Teleostei</taxon>
        <taxon>Neoteleostei</taxon>
        <taxon>Acanthomorphata</taxon>
        <taxon>Eupercaria</taxon>
        <taxon>Perciformes</taxon>
        <taxon>Cottioidei</taxon>
        <taxon>Cottales</taxon>
        <taxon>Liparidae</taxon>
        <taxon>Liparis</taxon>
    </lineage>
</organism>
<name>A0A4Z2J3K3_9TELE</name>
<accession>A0A4Z2J3K3</accession>
<feature type="compositionally biased region" description="Basic and acidic residues" evidence="1">
    <location>
        <begin position="58"/>
        <end position="67"/>
    </location>
</feature>
<feature type="region of interest" description="Disordered" evidence="1">
    <location>
        <begin position="21"/>
        <end position="68"/>
    </location>
</feature>
<dbReference type="AlphaFoldDB" id="A0A4Z2J3K3"/>
<sequence length="77" mass="8619">MAKRLSARTFFLNLMIEKTNPQNESHSDCEETVAAKKGRKFSLSGSSPGSGNRQAGGRRTEEERGVSFDRLFYTSCR</sequence>
<feature type="compositionally biased region" description="Polar residues" evidence="1">
    <location>
        <begin position="43"/>
        <end position="53"/>
    </location>
</feature>
<dbReference type="Proteomes" id="UP000314294">
    <property type="component" value="Unassembled WGS sequence"/>
</dbReference>
<gene>
    <name evidence="2" type="ORF">EYF80_005297</name>
</gene>
<evidence type="ECO:0000256" key="1">
    <source>
        <dbReference type="SAM" id="MobiDB-lite"/>
    </source>
</evidence>
<dbReference type="EMBL" id="SRLO01000026">
    <property type="protein sequence ID" value="TNN84597.1"/>
    <property type="molecule type" value="Genomic_DNA"/>
</dbReference>
<comment type="caution">
    <text evidence="2">The sequence shown here is derived from an EMBL/GenBank/DDBJ whole genome shotgun (WGS) entry which is preliminary data.</text>
</comment>
<evidence type="ECO:0000313" key="3">
    <source>
        <dbReference type="Proteomes" id="UP000314294"/>
    </source>
</evidence>
<proteinExistence type="predicted"/>
<keyword evidence="3" id="KW-1185">Reference proteome</keyword>
<protein>
    <submittedName>
        <fullName evidence="2">Uncharacterized protein</fullName>
    </submittedName>
</protein>